<dbReference type="InterPro" id="IPR011701">
    <property type="entry name" value="MFS"/>
</dbReference>
<feature type="transmembrane region" description="Helical" evidence="2">
    <location>
        <begin position="134"/>
        <end position="154"/>
    </location>
</feature>
<feature type="transmembrane region" description="Helical" evidence="2">
    <location>
        <begin position="230"/>
        <end position="255"/>
    </location>
</feature>
<feature type="non-terminal residue" evidence="4">
    <location>
        <position position="545"/>
    </location>
</feature>
<accession>A0ABY6KCJ4</accession>
<gene>
    <name evidence="4" type="ORF">LAZ67_4000690</name>
</gene>
<dbReference type="SUPFAM" id="SSF103473">
    <property type="entry name" value="MFS general substrate transporter"/>
    <property type="match status" value="1"/>
</dbReference>
<dbReference type="PROSITE" id="PS50850">
    <property type="entry name" value="MFS"/>
    <property type="match status" value="1"/>
</dbReference>
<feature type="domain" description="Major facilitator superfamily (MFS) profile" evidence="3">
    <location>
        <begin position="94"/>
        <end position="545"/>
    </location>
</feature>
<organism evidence="4 5">
    <name type="scientific">Cordylochernes scorpioides</name>
    <dbReference type="NCBI Taxonomy" id="51811"/>
    <lineage>
        <taxon>Eukaryota</taxon>
        <taxon>Metazoa</taxon>
        <taxon>Ecdysozoa</taxon>
        <taxon>Arthropoda</taxon>
        <taxon>Chelicerata</taxon>
        <taxon>Arachnida</taxon>
        <taxon>Pseudoscorpiones</taxon>
        <taxon>Cheliferoidea</taxon>
        <taxon>Chernetidae</taxon>
        <taxon>Cordylochernes</taxon>
    </lineage>
</organism>
<evidence type="ECO:0000256" key="1">
    <source>
        <dbReference type="ARBA" id="ARBA00004141"/>
    </source>
</evidence>
<feature type="transmembrane region" description="Helical" evidence="2">
    <location>
        <begin position="466"/>
        <end position="486"/>
    </location>
</feature>
<feature type="transmembrane region" description="Helical" evidence="2">
    <location>
        <begin position="261"/>
        <end position="282"/>
    </location>
</feature>
<keyword evidence="2" id="KW-0472">Membrane</keyword>
<name>A0ABY6KCJ4_9ARAC</name>
<dbReference type="Pfam" id="PF07690">
    <property type="entry name" value="MFS_1"/>
    <property type="match status" value="1"/>
</dbReference>
<feature type="transmembrane region" description="Helical" evidence="2">
    <location>
        <begin position="175"/>
        <end position="193"/>
    </location>
</feature>
<dbReference type="InterPro" id="IPR020846">
    <property type="entry name" value="MFS_dom"/>
</dbReference>
<evidence type="ECO:0000259" key="3">
    <source>
        <dbReference type="PROSITE" id="PS50850"/>
    </source>
</evidence>
<feature type="transmembrane region" description="Helical" evidence="2">
    <location>
        <begin position="401"/>
        <end position="423"/>
    </location>
</feature>
<feature type="transmembrane region" description="Helical" evidence="2">
    <location>
        <begin position="199"/>
        <end position="223"/>
    </location>
</feature>
<feature type="transmembrane region" description="Helical" evidence="2">
    <location>
        <begin position="435"/>
        <end position="454"/>
    </location>
</feature>
<dbReference type="Gene3D" id="1.20.1250.20">
    <property type="entry name" value="MFS general substrate transporter like domains"/>
    <property type="match status" value="1"/>
</dbReference>
<feature type="transmembrane region" description="Helical" evidence="2">
    <location>
        <begin position="94"/>
        <end position="114"/>
    </location>
</feature>
<dbReference type="InterPro" id="IPR036259">
    <property type="entry name" value="MFS_trans_sf"/>
</dbReference>
<keyword evidence="5" id="KW-1185">Reference proteome</keyword>
<evidence type="ECO:0000313" key="4">
    <source>
        <dbReference type="EMBL" id="UYV66202.1"/>
    </source>
</evidence>
<keyword evidence="2" id="KW-0812">Transmembrane</keyword>
<dbReference type="InterPro" id="IPR050327">
    <property type="entry name" value="Proton-linked_MCT"/>
</dbReference>
<dbReference type="PANTHER" id="PTHR11360:SF284">
    <property type="entry name" value="EG:103B4.3 PROTEIN-RELATED"/>
    <property type="match status" value="1"/>
</dbReference>
<dbReference type="PANTHER" id="PTHR11360">
    <property type="entry name" value="MONOCARBOXYLATE TRANSPORTER"/>
    <property type="match status" value="1"/>
</dbReference>
<evidence type="ECO:0000313" key="5">
    <source>
        <dbReference type="Proteomes" id="UP001235939"/>
    </source>
</evidence>
<evidence type="ECO:0000256" key="2">
    <source>
        <dbReference type="SAM" id="Phobius"/>
    </source>
</evidence>
<comment type="subcellular location">
    <subcellularLocation>
        <location evidence="1">Membrane</location>
        <topology evidence="1">Multi-pass membrane protein</topology>
    </subcellularLocation>
</comment>
<dbReference type="Proteomes" id="UP001235939">
    <property type="component" value="Chromosome 04"/>
</dbReference>
<dbReference type="CDD" id="cd17352">
    <property type="entry name" value="MFS_MCT_SLC16"/>
    <property type="match status" value="1"/>
</dbReference>
<proteinExistence type="predicted"/>
<keyword evidence="2" id="KW-1133">Transmembrane helix</keyword>
<protein>
    <recommendedName>
        <fullName evidence="3">Major facilitator superfamily (MFS) profile domain-containing protein</fullName>
    </recommendedName>
</protein>
<reference evidence="4 5" key="1">
    <citation type="submission" date="2022-01" db="EMBL/GenBank/DDBJ databases">
        <title>A chromosomal length assembly of Cordylochernes scorpioides.</title>
        <authorList>
            <person name="Zeh D."/>
            <person name="Zeh J."/>
        </authorList>
    </citation>
    <scope>NUCLEOTIDE SEQUENCE [LARGE SCALE GENOMIC DNA]</scope>
    <source>
        <strain evidence="4">IN4F17</strain>
        <tissue evidence="4">Whole Body</tissue>
    </source>
</reference>
<sequence>MFLELTYNDCVFRTIDPGESLKDQESTKETISIHRIDDDGFDEIELEEEEKGDQCKIDIPEEDLEDDDGIYDWKLPNRSPDDEDEEKIRFDQPYGWLVVFAGFISNMVVDGIGFSFGLFLNHLSQEFMVSKSSVAWIGSIIAGMILIAGMLYNQSFALPGPIAALMIARFSARKITIFGGILGALALMISSMAPHISMLFIVTSIIGGFGLGAIFFPASIIIGQYFKKRLATAAGIISCGSSAGSIVLPFLINWVLDNYGWRITFLTLGATILICAICGIAFRPNQSRIGLLKRIRQSRDENLNKFDSDEDEMVELHNLESSTSVAVIVEEDTDDSADETDDVLPTTANGSTYNIDIKSISSSLNDIYENLSNSAGQIAQRSLMEHITNMFNKKLLLDPKFILLTVSGMLTCFGGITIFTYIVDFATLSGIEHSQAVLMLPVIGVSNTLFRLIIGAVSDSPKVSPLHINNLGHIIGGISIALWPLLSSHTGFLVNSVMFGMTFAAYGSLRTVLTVRYLGLELLNDALGLQNMLKGIAMLLGAPFA</sequence>
<dbReference type="EMBL" id="CP092866">
    <property type="protein sequence ID" value="UYV66202.1"/>
    <property type="molecule type" value="Genomic_DNA"/>
</dbReference>